<dbReference type="EMBL" id="CP104064">
    <property type="protein sequence ID" value="WAH37452.1"/>
    <property type="molecule type" value="Genomic_DNA"/>
</dbReference>
<feature type="domain" description="TniQ" evidence="1">
    <location>
        <begin position="7"/>
        <end position="139"/>
    </location>
</feature>
<sequence length="665" mass="77073">MENSLQIRPRPIEGEGLTSYLLRASKKNEVGFLDIWRLSKTTQYKIVQFKLANQIDVTPEKVFNLTILSNLLGIAVVDLKRMTFSYAAEKFSQSGRTFRRLLELRIRRICPICSLEGKGYKLLWQVREIEICDVHHVTLQTRCPKCGVEQPYIRDECTATFTCYKCGTHLSEDKQYNIVTDHTFITEQLRRYRDWAFLVNHYTNPSRVFGISAIQQAITALYIIQNEGSTFCRDSCRTNSQVSWIIERMRTKPSDAPIIPVENLLALVRSRGIEMNRLAEMKVPDTFIKSVHEYLEPADVPIAAPCIAPWCAYYGSTIGMTQLKRFNNKVLYKHERFPSPYVCTGCYLKYGIRAGNDDWTEIGDIVELGWAKVRPLLNKGHSLTESATSLGVPVHSVSRVAGYLMRHRLVANHVIEKYAPKEIPDQLVDKFRNVHSKRGSSVEMIAKKYGWTKLHYHYYVAGYDVRHYLYLDSDKPRHPRLHKGTAKGEWRKKVEDYLEMCVKLELEVSIRGVAKALNCSPILLHRYGLNKIINNARVKQQKSKAAELWKQVREYVRTRQEEEWLNPRGFYPYAGHGEKWLRRYHPEIVTWLSKQALCHKKKRSQQRYNELAQQVTEAVGQLFLEEMSISLQSVAKQLGVDNSVFHRTPALKEAFYEALATINQR</sequence>
<keyword evidence="3" id="KW-1185">Reference proteome</keyword>
<name>A0ABY6Z3J7_9BACL</name>
<evidence type="ECO:0000313" key="3">
    <source>
        <dbReference type="Proteomes" id="UP001164803"/>
    </source>
</evidence>
<accession>A0ABY6Z3J7</accession>
<dbReference type="Pfam" id="PF06527">
    <property type="entry name" value="TniQ"/>
    <property type="match status" value="1"/>
</dbReference>
<evidence type="ECO:0000313" key="2">
    <source>
        <dbReference type="EMBL" id="WAH37452.1"/>
    </source>
</evidence>
<dbReference type="RefSeq" id="WP_268044946.1">
    <property type="nucleotide sequence ID" value="NZ_CP104064.1"/>
</dbReference>
<dbReference type="InterPro" id="IPR009492">
    <property type="entry name" value="TniQ"/>
</dbReference>
<protein>
    <submittedName>
        <fullName evidence="2">TniQ family protein</fullName>
    </submittedName>
</protein>
<gene>
    <name evidence="2" type="ORF">NZD86_02625</name>
</gene>
<dbReference type="Proteomes" id="UP001164803">
    <property type="component" value="Chromosome"/>
</dbReference>
<evidence type="ECO:0000259" key="1">
    <source>
        <dbReference type="Pfam" id="PF06527"/>
    </source>
</evidence>
<reference evidence="2" key="1">
    <citation type="submission" date="2022-08" db="EMBL/GenBank/DDBJ databases">
        <title>Alicyclobacillus dauci DSM2870, complete genome.</title>
        <authorList>
            <person name="Wang Q."/>
            <person name="Cai R."/>
            <person name="Wang Z."/>
        </authorList>
    </citation>
    <scope>NUCLEOTIDE SEQUENCE</scope>
    <source>
        <strain evidence="2">DSM 28700</strain>
    </source>
</reference>
<organism evidence="2 3">
    <name type="scientific">Alicyclobacillus dauci</name>
    <dbReference type="NCBI Taxonomy" id="1475485"/>
    <lineage>
        <taxon>Bacteria</taxon>
        <taxon>Bacillati</taxon>
        <taxon>Bacillota</taxon>
        <taxon>Bacilli</taxon>
        <taxon>Bacillales</taxon>
        <taxon>Alicyclobacillaceae</taxon>
        <taxon>Alicyclobacillus</taxon>
    </lineage>
</organism>
<proteinExistence type="predicted"/>